<proteinExistence type="predicted"/>
<reference evidence="5" key="1">
    <citation type="submission" date="2016-06" db="EMBL/GenBank/DDBJ databases">
        <title>First high quality genome sequence of Plasmodium coatneyi using continuous long reads from single molecule, real-time sequencing.</title>
        <authorList>
            <person name="Chien J.-T."/>
            <person name="Pakala S.B."/>
            <person name="Geraldo J.A."/>
            <person name="Lapp S.A."/>
            <person name="Barnwell J.W."/>
            <person name="Kissinger J.C."/>
            <person name="Galinski M.R."/>
            <person name="Humphrey J.C."/>
        </authorList>
    </citation>
    <scope>NUCLEOTIDE SEQUENCE [LARGE SCALE GENOMIC DNA]</scope>
    <source>
        <strain evidence="5">Hackeri</strain>
    </source>
</reference>
<feature type="compositionally biased region" description="Polar residues" evidence="1">
    <location>
        <begin position="75"/>
        <end position="88"/>
    </location>
</feature>
<evidence type="ECO:0000256" key="1">
    <source>
        <dbReference type="SAM" id="MobiDB-lite"/>
    </source>
</evidence>
<feature type="transmembrane region" description="Helical" evidence="2">
    <location>
        <begin position="129"/>
        <end position="152"/>
    </location>
</feature>
<dbReference type="RefSeq" id="XP_019916278.1">
    <property type="nucleotide sequence ID" value="XM_020060631.1"/>
</dbReference>
<keyword evidence="5" id="KW-1185">Reference proteome</keyword>
<feature type="region of interest" description="Disordered" evidence="1">
    <location>
        <begin position="64"/>
        <end position="88"/>
    </location>
</feature>
<dbReference type="AlphaFoldDB" id="A0A1B1E3J8"/>
<evidence type="ECO:0000313" key="4">
    <source>
        <dbReference type="EMBL" id="ANQ09583.1"/>
    </source>
</evidence>
<evidence type="ECO:0000313" key="5">
    <source>
        <dbReference type="Proteomes" id="UP000092716"/>
    </source>
</evidence>
<feature type="chain" id="PRO_5008521533" evidence="3">
    <location>
        <begin position="29"/>
        <end position="188"/>
    </location>
</feature>
<dbReference type="KEGG" id="pcot:PCOAH_00038400"/>
<keyword evidence="3" id="KW-0732">Signal</keyword>
<evidence type="ECO:0000256" key="2">
    <source>
        <dbReference type="SAM" id="Phobius"/>
    </source>
</evidence>
<accession>A0A1B1E3J8</accession>
<organism evidence="4 5">
    <name type="scientific">Plasmodium coatneyi</name>
    <dbReference type="NCBI Taxonomy" id="208452"/>
    <lineage>
        <taxon>Eukaryota</taxon>
        <taxon>Sar</taxon>
        <taxon>Alveolata</taxon>
        <taxon>Apicomplexa</taxon>
        <taxon>Aconoidasida</taxon>
        <taxon>Haemosporida</taxon>
        <taxon>Plasmodiidae</taxon>
        <taxon>Plasmodium</taxon>
    </lineage>
</organism>
<feature type="transmembrane region" description="Helical" evidence="2">
    <location>
        <begin position="164"/>
        <end position="182"/>
    </location>
</feature>
<keyword evidence="2" id="KW-0472">Membrane</keyword>
<dbReference type="EMBL" id="CP016250">
    <property type="protein sequence ID" value="ANQ09583.1"/>
    <property type="molecule type" value="Genomic_DNA"/>
</dbReference>
<protein>
    <submittedName>
        <fullName evidence="4">Uncharacterized protein</fullName>
    </submittedName>
</protein>
<dbReference type="Proteomes" id="UP000092716">
    <property type="component" value="Chromosome 12"/>
</dbReference>
<gene>
    <name evidence="4" type="ORF">PCOAH_00038400</name>
</gene>
<keyword evidence="2" id="KW-0812">Transmembrane</keyword>
<dbReference type="GeneID" id="30910571"/>
<keyword evidence="2" id="KW-1133">Transmembrane helix</keyword>
<dbReference type="VEuPathDB" id="PlasmoDB:PCOAH_00038400"/>
<sequence length="188" mass="21229">MVPSVKVLLFSLLLCLWQYPNHYVLVHATPWGSISGTNQYDTLGVVRISRSLMGETDKGEQAQNKFLASPKGASPRNSASDGMSKTSSTEAKSKVLILLKIKEQCRKMKIGTRKCCNKLAHAISENKEWLLPVFATLVFYPAALYVIYRFVIIHNVLLYPWNEFYITVPVFIVCIILSVLVGKSSWWD</sequence>
<evidence type="ECO:0000256" key="3">
    <source>
        <dbReference type="SAM" id="SignalP"/>
    </source>
</evidence>
<feature type="signal peptide" evidence="3">
    <location>
        <begin position="1"/>
        <end position="28"/>
    </location>
</feature>
<name>A0A1B1E3J8_9APIC</name>